<feature type="chain" id="PRO_5036898022" description="Bacterial surface antigen (D15) domain-containing protein" evidence="1">
    <location>
        <begin position="20"/>
        <end position="579"/>
    </location>
</feature>
<accession>A0A937KEB3</accession>
<dbReference type="Gene3D" id="2.40.160.50">
    <property type="entry name" value="membrane protein fhac: a member of the omp85/tpsb transporter family"/>
    <property type="match status" value="1"/>
</dbReference>
<dbReference type="RefSeq" id="WP_202859471.1">
    <property type="nucleotide sequence ID" value="NZ_JAEUGD010000067.1"/>
</dbReference>
<reference evidence="2" key="1">
    <citation type="submission" date="2021-01" db="EMBL/GenBank/DDBJ databases">
        <title>Fulvivirga kasyanovii gen. nov., sp nov., a novel member of the phylum Bacteroidetes isolated from seawater in a mussel farm.</title>
        <authorList>
            <person name="Zhao L.-H."/>
            <person name="Wang Z.-J."/>
        </authorList>
    </citation>
    <scope>NUCLEOTIDE SEQUENCE</scope>
    <source>
        <strain evidence="2">29W222</strain>
    </source>
</reference>
<evidence type="ECO:0000256" key="1">
    <source>
        <dbReference type="SAM" id="SignalP"/>
    </source>
</evidence>
<protein>
    <recommendedName>
        <fullName evidence="4">Bacterial surface antigen (D15) domain-containing protein</fullName>
    </recommendedName>
</protein>
<feature type="signal peptide" evidence="1">
    <location>
        <begin position="1"/>
        <end position="19"/>
    </location>
</feature>
<keyword evidence="3" id="KW-1185">Reference proteome</keyword>
<organism evidence="2 3">
    <name type="scientific">Fulvivirga marina</name>
    <dbReference type="NCBI Taxonomy" id="2494733"/>
    <lineage>
        <taxon>Bacteria</taxon>
        <taxon>Pseudomonadati</taxon>
        <taxon>Bacteroidota</taxon>
        <taxon>Cytophagia</taxon>
        <taxon>Cytophagales</taxon>
        <taxon>Fulvivirgaceae</taxon>
        <taxon>Fulvivirga</taxon>
    </lineage>
</organism>
<evidence type="ECO:0008006" key="4">
    <source>
        <dbReference type="Google" id="ProtNLM"/>
    </source>
</evidence>
<evidence type="ECO:0000313" key="3">
    <source>
        <dbReference type="Proteomes" id="UP000614216"/>
    </source>
</evidence>
<gene>
    <name evidence="2" type="ORF">JMN32_26750</name>
</gene>
<dbReference type="Proteomes" id="UP000614216">
    <property type="component" value="Unassembled WGS sequence"/>
</dbReference>
<name>A0A937KEB3_9BACT</name>
<comment type="caution">
    <text evidence="2">The sequence shown here is derived from an EMBL/GenBank/DDBJ whole genome shotgun (WGS) entry which is preliminary data.</text>
</comment>
<proteinExistence type="predicted"/>
<dbReference type="EMBL" id="JAEUGD010000067">
    <property type="protein sequence ID" value="MBL6449941.1"/>
    <property type="molecule type" value="Genomic_DNA"/>
</dbReference>
<keyword evidence="1" id="KW-0732">Signal</keyword>
<dbReference type="AlphaFoldDB" id="A0A937KEB3"/>
<evidence type="ECO:0000313" key="2">
    <source>
        <dbReference type="EMBL" id="MBL6449941.1"/>
    </source>
</evidence>
<sequence length="579" mass="65932">MVRKLIYSAFFFIPAVAFCQNQGTTLRYLGTDQTLAIIEEFQPLQQQVVDTLEVVTHINKLLASLYSKGYLRTEIFGVKFENGIFSVGVNANEQYRWAYLGQGSVPEILLSKIGYRERFYIEKPFKYGELARLFKKIVSQSENTGYPFSSVRLDSIEVTGHIVQATLNYTSGPLITYDSLIIKGTNKVKVKWLMSYLEMRPGEVFNQSAVAKINSRISKLSFLEMTSPPQVTFQNSQATISLSLKDVNANRIDGVVGVLPNAQNDGKLLVTGQFDLSIKNLFNSGKRLEVEWQRLKPLSQFLNISYHHPNILASPLHLNTFYELLKEDTTFINRNAFIGFEYQVSASSVSFFTRLKTSRLLSTEGLEDVLSLPEVNDFNLNYYGIGYGLNNFNKSVNRRSGMGGYLEMAVGTKKIRRNVSLPIEVYEGLELNTVQYQLEGLYQYYIPLSKWFVFHQKMKAGKIINDQLFKNDLFRVGGLRSLRGFNENYFFASDYIISNLELQLHFEENSSLFVFYDQSYLYFDLGENSMSDYPFGVGAGINFSSKAGIVSLVYAIGKSENQAFSTRLSKFHFGYIAKF</sequence>